<evidence type="ECO:0000313" key="1">
    <source>
        <dbReference type="EMBL" id="KAJ8374369.1"/>
    </source>
</evidence>
<protein>
    <submittedName>
        <fullName evidence="1">Uncharacterized protein</fullName>
    </submittedName>
</protein>
<dbReference type="EMBL" id="JAINUF010000002">
    <property type="protein sequence ID" value="KAJ8374369.1"/>
    <property type="molecule type" value="Genomic_DNA"/>
</dbReference>
<reference evidence="1" key="1">
    <citation type="journal article" date="2023" name="Science">
        <title>Genome structures resolve the early diversification of teleost fishes.</title>
        <authorList>
            <person name="Parey E."/>
            <person name="Louis A."/>
            <person name="Montfort J."/>
            <person name="Bouchez O."/>
            <person name="Roques C."/>
            <person name="Iampietro C."/>
            <person name="Lluch J."/>
            <person name="Castinel A."/>
            <person name="Donnadieu C."/>
            <person name="Desvignes T."/>
            <person name="Floi Bucao C."/>
            <person name="Jouanno E."/>
            <person name="Wen M."/>
            <person name="Mejri S."/>
            <person name="Dirks R."/>
            <person name="Jansen H."/>
            <person name="Henkel C."/>
            <person name="Chen W.J."/>
            <person name="Zahm M."/>
            <person name="Cabau C."/>
            <person name="Klopp C."/>
            <person name="Thompson A.W."/>
            <person name="Robinson-Rechavi M."/>
            <person name="Braasch I."/>
            <person name="Lecointre G."/>
            <person name="Bobe J."/>
            <person name="Postlethwait J.H."/>
            <person name="Berthelot C."/>
            <person name="Roest Crollius H."/>
            <person name="Guiguen Y."/>
        </authorList>
    </citation>
    <scope>NUCLEOTIDE SEQUENCE</scope>
    <source>
        <strain evidence="1">WJC10195</strain>
    </source>
</reference>
<gene>
    <name evidence="1" type="ORF">SKAU_G00049490</name>
</gene>
<accession>A0A9Q1J7F8</accession>
<sequence length="170" mass="18442">MTGREHTDTTMDLPCSYGAEHTDTALTDRRYTSAHKQGQTQRGQRCGTTCSCHELPSLWLVVTFSPDSPSSPPSTHQASTYKSKENITAAHSDPFIYKQPEDTADGGSVKLALRFDEEYCKALIPNRSSVSQATKSDSGLTGRLRATCPAVALTCRAVELVPHAKHCPSS</sequence>
<evidence type="ECO:0000313" key="2">
    <source>
        <dbReference type="Proteomes" id="UP001152622"/>
    </source>
</evidence>
<organism evidence="1 2">
    <name type="scientific">Synaphobranchus kaupii</name>
    <name type="common">Kaup's arrowtooth eel</name>
    <dbReference type="NCBI Taxonomy" id="118154"/>
    <lineage>
        <taxon>Eukaryota</taxon>
        <taxon>Metazoa</taxon>
        <taxon>Chordata</taxon>
        <taxon>Craniata</taxon>
        <taxon>Vertebrata</taxon>
        <taxon>Euteleostomi</taxon>
        <taxon>Actinopterygii</taxon>
        <taxon>Neopterygii</taxon>
        <taxon>Teleostei</taxon>
        <taxon>Anguilliformes</taxon>
        <taxon>Synaphobranchidae</taxon>
        <taxon>Synaphobranchus</taxon>
    </lineage>
</organism>
<name>A0A9Q1J7F8_SYNKA</name>
<comment type="caution">
    <text evidence="1">The sequence shown here is derived from an EMBL/GenBank/DDBJ whole genome shotgun (WGS) entry which is preliminary data.</text>
</comment>
<proteinExistence type="predicted"/>
<dbReference type="Proteomes" id="UP001152622">
    <property type="component" value="Chromosome 2"/>
</dbReference>
<dbReference type="AlphaFoldDB" id="A0A9Q1J7F8"/>
<keyword evidence="2" id="KW-1185">Reference proteome</keyword>